<feature type="region of interest" description="Disordered" evidence="1">
    <location>
        <begin position="361"/>
        <end position="381"/>
    </location>
</feature>
<feature type="compositionally biased region" description="Basic and acidic residues" evidence="1">
    <location>
        <begin position="171"/>
        <end position="181"/>
    </location>
</feature>
<dbReference type="Proteomes" id="UP001165085">
    <property type="component" value="Unassembled WGS sequence"/>
</dbReference>
<comment type="caution">
    <text evidence="2">The sequence shown here is derived from an EMBL/GenBank/DDBJ whole genome shotgun (WGS) entry which is preliminary data.</text>
</comment>
<feature type="region of interest" description="Disordered" evidence="1">
    <location>
        <begin position="144"/>
        <end position="181"/>
    </location>
</feature>
<keyword evidence="3" id="KW-1185">Reference proteome</keyword>
<dbReference type="AlphaFoldDB" id="A0A9W7F2R0"/>
<evidence type="ECO:0000313" key="3">
    <source>
        <dbReference type="Proteomes" id="UP001165085"/>
    </source>
</evidence>
<feature type="compositionally biased region" description="Gly residues" evidence="1">
    <location>
        <begin position="365"/>
        <end position="377"/>
    </location>
</feature>
<name>A0A9W7F2R0_9STRA</name>
<gene>
    <name evidence="2" type="ORF">TrST_g5451</name>
</gene>
<feature type="region of interest" description="Disordered" evidence="1">
    <location>
        <begin position="1"/>
        <end position="51"/>
    </location>
</feature>
<accession>A0A9W7F2R0</accession>
<evidence type="ECO:0000313" key="2">
    <source>
        <dbReference type="EMBL" id="GMI00984.1"/>
    </source>
</evidence>
<dbReference type="OrthoDB" id="199925at2759"/>
<organism evidence="2 3">
    <name type="scientific">Triparma strigata</name>
    <dbReference type="NCBI Taxonomy" id="1606541"/>
    <lineage>
        <taxon>Eukaryota</taxon>
        <taxon>Sar</taxon>
        <taxon>Stramenopiles</taxon>
        <taxon>Ochrophyta</taxon>
        <taxon>Bolidophyceae</taxon>
        <taxon>Parmales</taxon>
        <taxon>Triparmaceae</taxon>
        <taxon>Triparma</taxon>
    </lineage>
</organism>
<dbReference type="EMBL" id="BRXY01000574">
    <property type="protein sequence ID" value="GMI00984.1"/>
    <property type="molecule type" value="Genomic_DNA"/>
</dbReference>
<proteinExistence type="predicted"/>
<sequence length="432" mass="47093">MPSMIPGESGPGRISNETSLGGWDINATPRLTGRGTGNRENRGALTRSNSFSTNWGLTPRIGASAGLVSSVWPKAFDSGGTGVPHYESDEEELDLFAKKQRKQDVHPDYGGMSSPGFNTSLSASSPSVARLTPPLILPQHKSPIPPQEQGTHHRLHKRPPSVCSTIPFRTKTAEPPRKEYGNKFYIPDDKEYYKPVMTPTPSTVKKRPSLDDGSIQMSASLASLYTMSLYSSSSYITNGTFLNSLSSSESNKALDDSDLYVCMPLKSDKKVEHRAKMKKNMFVGGNTSYDKTGCGKMGFVEHPSKDSMFESYKLDNKASPVSRVASPVYDTKMAGKLFPIPKGLGSSQEMKRAKSEGSFLRRARGGGGRSGVGVHGSGRGREGGLAVTHLLKRAKERKDQLAAKQGLSLAGREKMQILTSFKRRKELQRLEV</sequence>
<reference evidence="3" key="1">
    <citation type="journal article" date="2023" name="Commun. Biol.">
        <title>Genome analysis of Parmales, the sister group of diatoms, reveals the evolutionary specialization of diatoms from phago-mixotrophs to photoautotrophs.</title>
        <authorList>
            <person name="Ban H."/>
            <person name="Sato S."/>
            <person name="Yoshikawa S."/>
            <person name="Yamada K."/>
            <person name="Nakamura Y."/>
            <person name="Ichinomiya M."/>
            <person name="Sato N."/>
            <person name="Blanc-Mathieu R."/>
            <person name="Endo H."/>
            <person name="Kuwata A."/>
            <person name="Ogata H."/>
        </authorList>
    </citation>
    <scope>NUCLEOTIDE SEQUENCE [LARGE SCALE GENOMIC DNA]</scope>
    <source>
        <strain evidence="3">NIES 3701</strain>
    </source>
</reference>
<evidence type="ECO:0000256" key="1">
    <source>
        <dbReference type="SAM" id="MobiDB-lite"/>
    </source>
</evidence>
<protein>
    <submittedName>
        <fullName evidence="2">Uncharacterized protein</fullName>
    </submittedName>
</protein>